<comment type="caution">
    <text evidence="1">The sequence shown here is derived from an EMBL/GenBank/DDBJ whole genome shotgun (WGS) entry which is preliminary data.</text>
</comment>
<evidence type="ECO:0000313" key="2">
    <source>
        <dbReference type="Proteomes" id="UP000831701"/>
    </source>
</evidence>
<name>A0ACB8X768_9TELE</name>
<feature type="non-terminal residue" evidence="1">
    <location>
        <position position="1"/>
    </location>
</feature>
<dbReference type="Proteomes" id="UP000831701">
    <property type="component" value="Chromosome 2"/>
</dbReference>
<evidence type="ECO:0000313" key="1">
    <source>
        <dbReference type="EMBL" id="KAI3375963.1"/>
    </source>
</evidence>
<dbReference type="EMBL" id="CM041532">
    <property type="protein sequence ID" value="KAI3375963.1"/>
    <property type="molecule type" value="Genomic_DNA"/>
</dbReference>
<organism evidence="1 2">
    <name type="scientific">Scortum barcoo</name>
    <name type="common">barcoo grunter</name>
    <dbReference type="NCBI Taxonomy" id="214431"/>
    <lineage>
        <taxon>Eukaryota</taxon>
        <taxon>Metazoa</taxon>
        <taxon>Chordata</taxon>
        <taxon>Craniata</taxon>
        <taxon>Vertebrata</taxon>
        <taxon>Euteleostomi</taxon>
        <taxon>Actinopterygii</taxon>
        <taxon>Neopterygii</taxon>
        <taxon>Teleostei</taxon>
        <taxon>Neoteleostei</taxon>
        <taxon>Acanthomorphata</taxon>
        <taxon>Eupercaria</taxon>
        <taxon>Centrarchiformes</taxon>
        <taxon>Terapontoidei</taxon>
        <taxon>Terapontidae</taxon>
        <taxon>Scortum</taxon>
    </lineage>
</organism>
<reference evidence="1" key="1">
    <citation type="submission" date="2022-04" db="EMBL/GenBank/DDBJ databases">
        <title>Jade perch genome.</title>
        <authorList>
            <person name="Chao B."/>
        </authorList>
    </citation>
    <scope>NUCLEOTIDE SEQUENCE</scope>
    <source>
        <strain evidence="1">CB-2022</strain>
    </source>
</reference>
<gene>
    <name evidence="1" type="ORF">L3Q82_016499</name>
</gene>
<protein>
    <submittedName>
        <fullName evidence="1">Uncharacterized protein</fullName>
    </submittedName>
</protein>
<accession>A0ACB8X768</accession>
<sequence length="659" mass="73142">EEKEEEKVILQQVSSVVLTMKALTVSVLVCAVMALTRAACSSNRQNLKTTKQKNCQSMGGNLASIHNILEYHEIQRLVMSNNYEQKEAWIGGSDAQEFWTWRTHGSGVMGNLSTIRTGVLVSPITIAEGSIVYRSIMADASTYGLGAALYHEQDSKMRVIAYASRGLSSSEKRYPAHKLELLALKWSIVEKFRDYLYGHVFTVVTDNNPLTYVLKSAKLDAASYRWLAALSTFDFNIKYRAGKSNQNADGLSRWPHDNMADDHASLEEKERIRQFSSHHLSSPINQRDLPADAVTVLCQHLLLCGTNNHLSPITLVECLAIHPHAVPDIYGDDEVLGCTTIPTYSQAELQQHQKSDPVIRQVVEVLEAGGDWSSAGAPQQELFELTFSSACMKIWGIWVWTEPWTWRLQLSANPVEDESLATTPSSSLSFQPQDGPNDSSPPVGSVKAPPKLVAGEELPITVEQPPAEEDITQSDMTNETDVTNGNLALGDEKENPADGETKKEKEEEKVILQQVSSVVLTMKALTVSVLVCAVMALTRAAALQQAKSENDQTAKSHLVKRSASCTGRWSEYNGRCFHYVPRPMTWAKAEKNCQSMGGNLASIHNIMEYHAIQTLVMSNNYEQKEAWIGGSDAQEENTWFWSDGKPFHYSNWCPGDSKN</sequence>
<keyword evidence="2" id="KW-1185">Reference proteome</keyword>
<proteinExistence type="predicted"/>